<dbReference type="Pfam" id="PF20803">
    <property type="entry name" value="PaaX_M"/>
    <property type="match status" value="1"/>
</dbReference>
<dbReference type="InterPro" id="IPR012906">
    <property type="entry name" value="PaaX-like_N"/>
</dbReference>
<feature type="domain" description="Transcriptional repressor PaaX-like central Cas2-like" evidence="4">
    <location>
        <begin position="161"/>
        <end position="235"/>
    </location>
</feature>
<dbReference type="OrthoDB" id="2270427at2"/>
<dbReference type="Pfam" id="PF07848">
    <property type="entry name" value="PaaX"/>
    <property type="match status" value="1"/>
</dbReference>
<evidence type="ECO:0000256" key="1">
    <source>
        <dbReference type="SAM" id="MobiDB-lite"/>
    </source>
</evidence>
<dbReference type="Pfam" id="PF08223">
    <property type="entry name" value="PaaX_C"/>
    <property type="match status" value="1"/>
</dbReference>
<dbReference type="Proteomes" id="UP000400924">
    <property type="component" value="Unassembled WGS sequence"/>
</dbReference>
<dbReference type="Gene3D" id="3.30.70.2650">
    <property type="match status" value="1"/>
</dbReference>
<proteinExistence type="predicted"/>
<dbReference type="InterPro" id="IPR048846">
    <property type="entry name" value="PaaX-like_central"/>
</dbReference>
<dbReference type="PANTHER" id="PTHR30319:SF1">
    <property type="entry name" value="TRANSCRIPTIONAL REPRESSOR PAAX"/>
    <property type="match status" value="1"/>
</dbReference>
<feature type="domain" description="Transcriptional repressor PaaX-like C-terminal" evidence="3">
    <location>
        <begin position="244"/>
        <end position="321"/>
    </location>
</feature>
<dbReference type="Gene3D" id="1.10.10.10">
    <property type="entry name" value="Winged helix-like DNA-binding domain superfamily/Winged helix DNA-binding domain"/>
    <property type="match status" value="1"/>
</dbReference>
<dbReference type="InterPro" id="IPR036390">
    <property type="entry name" value="WH_DNA-bd_sf"/>
</dbReference>
<sequence length="331" mass="36551">MDRAEEAAPGGGHRLSAGRAGRALIGVSGCIRVDRLGSAEVKRDETASVDAAGQEPADPDKEDLARGLPQELVLALVATVALDHGHGEAIASRVFVRILGDVGVNESAARAVLSRMVRRGVLLRVRQGRTVAFHLSDAGRAQLTRGRDRVLSPRPFDHAFGEWTLLSFSVPESRRDLRHQLRARLTWAGFGALRDGVWIAPGAPEIEDVLAGFPEADELTATVDLFTATPRRPTELPALIARVWDLNVLRQEHQTFLDRWETTESGRDGELARLISLLADWFRLLRADPGLPPAHLGPDWPATRSSMTFRRLYEVWERPAYEEFLALVRHA</sequence>
<evidence type="ECO:0000259" key="3">
    <source>
        <dbReference type="Pfam" id="PF08223"/>
    </source>
</evidence>
<protein>
    <submittedName>
        <fullName evidence="5">Transcriptional regulator</fullName>
    </submittedName>
</protein>
<dbReference type="GO" id="GO:0006351">
    <property type="term" value="P:DNA-templated transcription"/>
    <property type="evidence" value="ECO:0007669"/>
    <property type="project" value="TreeGrafter"/>
</dbReference>
<name>A0A5N8XAW3_9ACTN</name>
<feature type="region of interest" description="Disordered" evidence="1">
    <location>
        <begin position="43"/>
        <end position="63"/>
    </location>
</feature>
<dbReference type="InterPro" id="IPR013225">
    <property type="entry name" value="PaaX_C"/>
</dbReference>
<evidence type="ECO:0000313" key="6">
    <source>
        <dbReference type="Proteomes" id="UP000400924"/>
    </source>
</evidence>
<keyword evidence="6" id="KW-1185">Reference proteome</keyword>
<dbReference type="InterPro" id="IPR036388">
    <property type="entry name" value="WH-like_DNA-bd_sf"/>
</dbReference>
<evidence type="ECO:0000313" key="5">
    <source>
        <dbReference type="EMBL" id="MPY55665.1"/>
    </source>
</evidence>
<evidence type="ECO:0000259" key="4">
    <source>
        <dbReference type="Pfam" id="PF20803"/>
    </source>
</evidence>
<gene>
    <name evidence="5" type="ORF">FNH08_00205</name>
</gene>
<organism evidence="5 6">
    <name type="scientific">Streptomyces spongiae</name>
    <dbReference type="NCBI Taxonomy" id="565072"/>
    <lineage>
        <taxon>Bacteria</taxon>
        <taxon>Bacillati</taxon>
        <taxon>Actinomycetota</taxon>
        <taxon>Actinomycetes</taxon>
        <taxon>Kitasatosporales</taxon>
        <taxon>Streptomycetaceae</taxon>
        <taxon>Streptomyces</taxon>
    </lineage>
</organism>
<evidence type="ECO:0000259" key="2">
    <source>
        <dbReference type="Pfam" id="PF07848"/>
    </source>
</evidence>
<dbReference type="AlphaFoldDB" id="A0A5N8XAW3"/>
<dbReference type="PANTHER" id="PTHR30319">
    <property type="entry name" value="PHENYLACETIC ACID REGULATOR-RELATED TRANSCRIPTIONAL REPRESSOR"/>
    <property type="match status" value="1"/>
</dbReference>
<feature type="domain" description="Transcriptional repressor PaaX-like N-terminal" evidence="2">
    <location>
        <begin position="85"/>
        <end position="139"/>
    </location>
</feature>
<accession>A0A5N8XAW3</accession>
<dbReference type="EMBL" id="VJZC01000001">
    <property type="protein sequence ID" value="MPY55665.1"/>
    <property type="molecule type" value="Genomic_DNA"/>
</dbReference>
<reference evidence="5 6" key="1">
    <citation type="submission" date="2019-07" db="EMBL/GenBank/DDBJ databases">
        <title>New species of Amycolatopsis and Streptomyces.</title>
        <authorList>
            <person name="Duangmal K."/>
            <person name="Teo W.F.A."/>
            <person name="Lipun K."/>
        </authorList>
    </citation>
    <scope>NUCLEOTIDE SEQUENCE [LARGE SCALE GENOMIC DNA]</scope>
    <source>
        <strain evidence="5 6">NBRC 106415</strain>
    </source>
</reference>
<comment type="caution">
    <text evidence="5">The sequence shown here is derived from an EMBL/GenBank/DDBJ whole genome shotgun (WGS) entry which is preliminary data.</text>
</comment>
<dbReference type="SUPFAM" id="SSF46785">
    <property type="entry name" value="Winged helix' DNA-binding domain"/>
    <property type="match status" value="1"/>
</dbReference>